<protein>
    <submittedName>
        <fullName evidence="1">Uncharacterized protein</fullName>
    </submittedName>
</protein>
<gene>
    <name evidence="1" type="ORF">OKA104_LOCUS49433</name>
</gene>
<evidence type="ECO:0000313" key="2">
    <source>
        <dbReference type="Proteomes" id="UP000663881"/>
    </source>
</evidence>
<accession>A0A820LTY8</accession>
<feature type="non-terminal residue" evidence="1">
    <location>
        <position position="1"/>
    </location>
</feature>
<dbReference type="AlphaFoldDB" id="A0A820LTY8"/>
<proteinExistence type="predicted"/>
<dbReference type="Proteomes" id="UP000663881">
    <property type="component" value="Unassembled WGS sequence"/>
</dbReference>
<evidence type="ECO:0000313" key="1">
    <source>
        <dbReference type="EMBL" id="CAF4363109.1"/>
    </source>
</evidence>
<dbReference type="EMBL" id="CAJOAY010023078">
    <property type="protein sequence ID" value="CAF4363109.1"/>
    <property type="molecule type" value="Genomic_DNA"/>
</dbReference>
<sequence length="86" mass="10373">LQFLILSSDCQSLRLNSIHQIYPKLLGKYFFSHDLIRYKAQFRPLPTQPVNDKLEQLYRIREKRIITKDDLQTVYPNWETDGNGFW</sequence>
<organism evidence="1 2">
    <name type="scientific">Adineta steineri</name>
    <dbReference type="NCBI Taxonomy" id="433720"/>
    <lineage>
        <taxon>Eukaryota</taxon>
        <taxon>Metazoa</taxon>
        <taxon>Spiralia</taxon>
        <taxon>Gnathifera</taxon>
        <taxon>Rotifera</taxon>
        <taxon>Eurotatoria</taxon>
        <taxon>Bdelloidea</taxon>
        <taxon>Adinetida</taxon>
        <taxon>Adinetidae</taxon>
        <taxon>Adineta</taxon>
    </lineage>
</organism>
<name>A0A820LTY8_9BILA</name>
<reference evidence="1" key="1">
    <citation type="submission" date="2021-02" db="EMBL/GenBank/DDBJ databases">
        <authorList>
            <person name="Nowell W R."/>
        </authorList>
    </citation>
    <scope>NUCLEOTIDE SEQUENCE</scope>
</reference>
<comment type="caution">
    <text evidence="1">The sequence shown here is derived from an EMBL/GenBank/DDBJ whole genome shotgun (WGS) entry which is preliminary data.</text>
</comment>